<comment type="similarity">
    <text evidence="1">Belongs to the ComF/GntX family.</text>
</comment>
<dbReference type="Proteomes" id="UP000295106">
    <property type="component" value="Unassembled WGS sequence"/>
</dbReference>
<dbReference type="Pfam" id="PF00156">
    <property type="entry name" value="Pribosyltran"/>
    <property type="match status" value="1"/>
</dbReference>
<dbReference type="SUPFAM" id="SSF53271">
    <property type="entry name" value="PRTase-like"/>
    <property type="match status" value="1"/>
</dbReference>
<feature type="domain" description="Phosphoribosyltransferase" evidence="2">
    <location>
        <begin position="180"/>
        <end position="225"/>
    </location>
</feature>
<reference evidence="3 4" key="1">
    <citation type="submission" date="2019-03" db="EMBL/GenBank/DDBJ databases">
        <title>Genomic Encyclopedia of Type Strains, Phase IV (KMG-IV): sequencing the most valuable type-strain genomes for metagenomic binning, comparative biology and taxonomic classification.</title>
        <authorList>
            <person name="Goeker M."/>
        </authorList>
    </citation>
    <scope>NUCLEOTIDE SEQUENCE [LARGE SCALE GENOMIC DNA]</scope>
    <source>
        <strain evidence="3 4">DSM 1709</strain>
    </source>
</reference>
<dbReference type="EMBL" id="SLXD01000006">
    <property type="protein sequence ID" value="TCP02463.1"/>
    <property type="molecule type" value="Genomic_DNA"/>
</dbReference>
<accession>A0A4R2MSN7</accession>
<comment type="caution">
    <text evidence="3">The sequence shown here is derived from an EMBL/GenBank/DDBJ whole genome shotgun (WGS) entry which is preliminary data.</text>
</comment>
<dbReference type="InterPro" id="IPR000836">
    <property type="entry name" value="PRTase_dom"/>
</dbReference>
<dbReference type="RefSeq" id="WP_132646945.1">
    <property type="nucleotide sequence ID" value="NZ_CP181386.1"/>
</dbReference>
<dbReference type="PANTHER" id="PTHR47505:SF1">
    <property type="entry name" value="DNA UTILIZATION PROTEIN YHGH"/>
    <property type="match status" value="1"/>
</dbReference>
<dbReference type="CDD" id="cd06223">
    <property type="entry name" value="PRTases_typeI"/>
    <property type="match status" value="1"/>
</dbReference>
<proteinExistence type="inferred from homology"/>
<dbReference type="InterPro" id="IPR051910">
    <property type="entry name" value="ComF/GntX_DNA_util-trans"/>
</dbReference>
<evidence type="ECO:0000259" key="2">
    <source>
        <dbReference type="Pfam" id="PF00156"/>
    </source>
</evidence>
<evidence type="ECO:0000256" key="1">
    <source>
        <dbReference type="ARBA" id="ARBA00008007"/>
    </source>
</evidence>
<sequence length="228" mass="24140">MLSAAWLARLPGQCEVCRSATRAALCADCVARFAAPRPRCRCCALPLAAGDVCGECRQRPPPFEHTACAADYGFPWDGLVAALKFHGRVELAAALAPLVADAAAALPAPDVVVPVPLSATRLAERGYNQAWEIARRCARRRGVPARADLLERLLDTPPQAELGRTERLANLRAAFHVPPAARTVLAGRRVALVDDVATTGTTLREAAAALRQAGAAAVDAWILARTPD</sequence>
<dbReference type="AlphaFoldDB" id="A0A4R2MSN7"/>
<dbReference type="Gene3D" id="3.40.50.2020">
    <property type="match status" value="1"/>
</dbReference>
<evidence type="ECO:0000313" key="4">
    <source>
        <dbReference type="Proteomes" id="UP000295106"/>
    </source>
</evidence>
<protein>
    <submittedName>
        <fullName evidence="3">ComF family protein</fullName>
    </submittedName>
</protein>
<dbReference type="GeneID" id="99683426"/>
<dbReference type="OrthoDB" id="9793412at2"/>
<organism evidence="3 4">
    <name type="scientific">Rubrivivax gelatinosus</name>
    <name type="common">Rhodocyclus gelatinosus</name>
    <name type="synonym">Rhodopseudomonas gelatinosa</name>
    <dbReference type="NCBI Taxonomy" id="28068"/>
    <lineage>
        <taxon>Bacteria</taxon>
        <taxon>Pseudomonadati</taxon>
        <taxon>Pseudomonadota</taxon>
        <taxon>Betaproteobacteria</taxon>
        <taxon>Burkholderiales</taxon>
        <taxon>Sphaerotilaceae</taxon>
        <taxon>Rubrivivax</taxon>
    </lineage>
</organism>
<gene>
    <name evidence="3" type="ORF">EV684_10624</name>
</gene>
<dbReference type="InterPro" id="IPR029057">
    <property type="entry name" value="PRTase-like"/>
</dbReference>
<name>A0A4R2MSN7_RUBGE</name>
<dbReference type="PANTHER" id="PTHR47505">
    <property type="entry name" value="DNA UTILIZATION PROTEIN YHGH"/>
    <property type="match status" value="1"/>
</dbReference>
<evidence type="ECO:0000313" key="3">
    <source>
        <dbReference type="EMBL" id="TCP02463.1"/>
    </source>
</evidence>